<dbReference type="PANTHER" id="PTHR44757">
    <property type="entry name" value="DIGUANYLATE CYCLASE DGCP"/>
    <property type="match status" value="1"/>
</dbReference>
<dbReference type="SUPFAM" id="SSF55785">
    <property type="entry name" value="PYP-like sensor domain (PAS domain)"/>
    <property type="match status" value="1"/>
</dbReference>
<dbReference type="SMART" id="SM00052">
    <property type="entry name" value="EAL"/>
    <property type="match status" value="1"/>
</dbReference>
<dbReference type="PANTHER" id="PTHR44757:SF2">
    <property type="entry name" value="BIOFILM ARCHITECTURE MAINTENANCE PROTEIN MBAA"/>
    <property type="match status" value="1"/>
</dbReference>
<keyword evidence="4" id="KW-1185">Reference proteome</keyword>
<dbReference type="InterPro" id="IPR035919">
    <property type="entry name" value="EAL_sf"/>
</dbReference>
<dbReference type="AlphaFoldDB" id="A0A419RSE5"/>
<dbReference type="InterPro" id="IPR043128">
    <property type="entry name" value="Rev_trsase/Diguanyl_cyclase"/>
</dbReference>
<name>A0A419RSE5_9SPHN</name>
<dbReference type="SMART" id="SM00267">
    <property type="entry name" value="GGDEF"/>
    <property type="match status" value="1"/>
</dbReference>
<dbReference type="PROSITE" id="PS50883">
    <property type="entry name" value="EAL"/>
    <property type="match status" value="1"/>
</dbReference>
<dbReference type="SUPFAM" id="SSF141371">
    <property type="entry name" value="PilZ domain-like"/>
    <property type="match status" value="1"/>
</dbReference>
<dbReference type="CDD" id="cd01948">
    <property type="entry name" value="EAL"/>
    <property type="match status" value="1"/>
</dbReference>
<dbReference type="SUPFAM" id="SSF141868">
    <property type="entry name" value="EAL domain-like"/>
    <property type="match status" value="1"/>
</dbReference>
<evidence type="ECO:0000313" key="3">
    <source>
        <dbReference type="EMBL" id="RJY08674.1"/>
    </source>
</evidence>
<evidence type="ECO:0000259" key="1">
    <source>
        <dbReference type="PROSITE" id="PS50883"/>
    </source>
</evidence>
<reference evidence="3 4" key="1">
    <citation type="journal article" date="2017" name="Int. J. Syst. Evol. Microbiol.">
        <title>Erythrobacter aquimixticola sp. nov., isolated from the junction between the ocean and a freshwater spring.</title>
        <authorList>
            <person name="Park S."/>
            <person name="Jung Y.T."/>
            <person name="Choi S.J."/>
            <person name="Yoon J.H."/>
        </authorList>
    </citation>
    <scope>NUCLEOTIDE SEQUENCE [LARGE SCALE GENOMIC DNA]</scope>
    <source>
        <strain evidence="3 4">JSSK-14</strain>
    </source>
</reference>
<protein>
    <submittedName>
        <fullName evidence="3">EAL domain-containing protein</fullName>
    </submittedName>
</protein>
<dbReference type="OrthoDB" id="9790882at2"/>
<gene>
    <name evidence="3" type="ORF">D6201_04245</name>
</gene>
<dbReference type="RefSeq" id="WP_120047687.1">
    <property type="nucleotide sequence ID" value="NZ_RAHX01000001.1"/>
</dbReference>
<dbReference type="SUPFAM" id="SSF55073">
    <property type="entry name" value="Nucleotide cyclase"/>
    <property type="match status" value="1"/>
</dbReference>
<dbReference type="NCBIfam" id="TIGR00254">
    <property type="entry name" value="GGDEF"/>
    <property type="match status" value="1"/>
</dbReference>
<dbReference type="InterPro" id="IPR001633">
    <property type="entry name" value="EAL_dom"/>
</dbReference>
<evidence type="ECO:0000259" key="2">
    <source>
        <dbReference type="PROSITE" id="PS50887"/>
    </source>
</evidence>
<dbReference type="Gene3D" id="3.30.450.20">
    <property type="entry name" value="PAS domain"/>
    <property type="match status" value="1"/>
</dbReference>
<dbReference type="Proteomes" id="UP000285232">
    <property type="component" value="Unassembled WGS sequence"/>
</dbReference>
<dbReference type="CDD" id="cd01949">
    <property type="entry name" value="GGDEF"/>
    <property type="match status" value="1"/>
</dbReference>
<dbReference type="InterPro" id="IPR029787">
    <property type="entry name" value="Nucleotide_cyclase"/>
</dbReference>
<dbReference type="InterPro" id="IPR000014">
    <property type="entry name" value="PAS"/>
</dbReference>
<dbReference type="EMBL" id="RAHX01000001">
    <property type="protein sequence ID" value="RJY08674.1"/>
    <property type="molecule type" value="Genomic_DNA"/>
</dbReference>
<sequence>MAVGNLLRSLGGGSAGGRRTRVISADDTERRLQVLDDYEQTGISWIWATDADGHLIYFSPSASESLDGDLDELLDRPLPDIFEIDPHNADRSDRPINFQLKARNKITDLAVKLVSASHESEASERWWSLSGHPKFSEGGKFLGYRGSAKDITTAYRRAREDSRLAEYDSLTGLANRHRMNRKLESTLAGFRAAKRACALLMLDLDKFKQVNDTMGHQAGDDLLRQVADRLKSIVGEKAEIGRLGGDEFQVMLPDLDDRGTLGDLADKIIQMLSSPYQIEGKRAIIGASVGISIAPYDGVEADEVIHAADLALYAAKNSGRGTYRFYSADLRDVEQERQVLLDDLREALAVGQLQMHYQPVVRTSDNRVVAFEALMRWEHPERGNVPPMSFIPVAEETDLINRMGEWALQQACKDALKWPENVRIAVNVSAKQFVNKGFPAIVTRVLADTGIAPDRLELELTETVFMGDTETTTATFKTLKALGVRLALDDFGTGYSSLSYLRNAPFDKIKVDKSFVDTCTQKDENSAKIITAIIGLSDALGMDVTVEGVEAFDQFNLVCAKGAKYIQGWIYSKARPQSEVLEKIASGGFAIEPSGPDTYRPERRSVFRRIGVIHEDHRYDAVMRDLSQTGSRIEGLVGVPIGAGLVLDLGGGQLVVSTVRRSEGAMIGVEFETPLVSDGAGGLVTRNRVSPYALASAGMPLAALPPGNYPSTLLGGDKDSKPQFMQVQVHRG</sequence>
<dbReference type="InterPro" id="IPR000160">
    <property type="entry name" value="GGDEF_dom"/>
</dbReference>
<dbReference type="InterPro" id="IPR035965">
    <property type="entry name" value="PAS-like_dom_sf"/>
</dbReference>
<dbReference type="Gene3D" id="3.30.70.270">
    <property type="match status" value="1"/>
</dbReference>
<evidence type="ECO:0000313" key="4">
    <source>
        <dbReference type="Proteomes" id="UP000285232"/>
    </source>
</evidence>
<organism evidence="3 4">
    <name type="scientific">Aurantiacibacter aquimixticola</name>
    <dbReference type="NCBI Taxonomy" id="1958945"/>
    <lineage>
        <taxon>Bacteria</taxon>
        <taxon>Pseudomonadati</taxon>
        <taxon>Pseudomonadota</taxon>
        <taxon>Alphaproteobacteria</taxon>
        <taxon>Sphingomonadales</taxon>
        <taxon>Erythrobacteraceae</taxon>
        <taxon>Aurantiacibacter</taxon>
    </lineage>
</organism>
<feature type="domain" description="EAL" evidence="1">
    <location>
        <begin position="337"/>
        <end position="588"/>
    </location>
</feature>
<comment type="caution">
    <text evidence="3">The sequence shown here is derived from an EMBL/GenBank/DDBJ whole genome shotgun (WGS) entry which is preliminary data.</text>
</comment>
<proteinExistence type="predicted"/>
<dbReference type="Gene3D" id="3.20.20.450">
    <property type="entry name" value="EAL domain"/>
    <property type="match status" value="1"/>
</dbReference>
<dbReference type="InterPro" id="IPR052155">
    <property type="entry name" value="Biofilm_reg_signaling"/>
</dbReference>
<accession>A0A419RSE5</accession>
<dbReference type="SMART" id="SM00091">
    <property type="entry name" value="PAS"/>
    <property type="match status" value="1"/>
</dbReference>
<dbReference type="PROSITE" id="PS50887">
    <property type="entry name" value="GGDEF"/>
    <property type="match status" value="1"/>
</dbReference>
<feature type="domain" description="GGDEF" evidence="2">
    <location>
        <begin position="195"/>
        <end position="328"/>
    </location>
</feature>
<dbReference type="Pfam" id="PF00563">
    <property type="entry name" value="EAL"/>
    <property type="match status" value="1"/>
</dbReference>
<dbReference type="Pfam" id="PF00990">
    <property type="entry name" value="GGDEF"/>
    <property type="match status" value="1"/>
</dbReference>